<dbReference type="Gene3D" id="3.40.50.300">
    <property type="entry name" value="P-loop containing nucleotide triphosphate hydrolases"/>
    <property type="match status" value="1"/>
</dbReference>
<dbReference type="OrthoDB" id="9808150at2"/>
<dbReference type="RefSeq" id="WP_022791301.1">
    <property type="nucleotide sequence ID" value="NZ_ATUU01000002.1"/>
</dbReference>
<comment type="catalytic activity">
    <reaction evidence="12 13">
        <text>GMP + ATP = GDP + ADP</text>
        <dbReference type="Rhea" id="RHEA:20780"/>
        <dbReference type="ChEBI" id="CHEBI:30616"/>
        <dbReference type="ChEBI" id="CHEBI:58115"/>
        <dbReference type="ChEBI" id="CHEBI:58189"/>
        <dbReference type="ChEBI" id="CHEBI:456216"/>
        <dbReference type="EC" id="2.7.4.8"/>
    </reaction>
</comment>
<dbReference type="HAMAP" id="MF_00328">
    <property type="entry name" value="Guanylate_kinase"/>
    <property type="match status" value="1"/>
</dbReference>
<dbReference type="SUPFAM" id="SSF52540">
    <property type="entry name" value="P-loop containing nucleoside triphosphate hydrolases"/>
    <property type="match status" value="1"/>
</dbReference>
<evidence type="ECO:0000256" key="7">
    <source>
        <dbReference type="ARBA" id="ARBA00022679"/>
    </source>
</evidence>
<dbReference type="PANTHER" id="PTHR23117:SF13">
    <property type="entry name" value="GUANYLATE KINASE"/>
    <property type="match status" value="1"/>
</dbReference>
<dbReference type="InterPro" id="IPR008144">
    <property type="entry name" value="Guanylate_kin-like_dom"/>
</dbReference>
<dbReference type="PATRIC" id="fig|1123500.6.peg.912"/>
<dbReference type="InterPro" id="IPR027417">
    <property type="entry name" value="P-loop_NTPase"/>
</dbReference>
<name>A0A0R2G549_9LACO</name>
<evidence type="ECO:0000256" key="2">
    <source>
        <dbReference type="ARBA" id="ARBA00004496"/>
    </source>
</evidence>
<dbReference type="GO" id="GO:0005524">
    <property type="term" value="F:ATP binding"/>
    <property type="evidence" value="ECO:0007669"/>
    <property type="project" value="UniProtKB-UniRule"/>
</dbReference>
<dbReference type="PROSITE" id="PS50052">
    <property type="entry name" value="GUANYLATE_KINASE_2"/>
    <property type="match status" value="1"/>
</dbReference>
<dbReference type="InterPro" id="IPR020590">
    <property type="entry name" value="Guanylate_kinase_CS"/>
</dbReference>
<organism evidence="15 16">
    <name type="scientific">Weissella halotolerans DSM 20190</name>
    <dbReference type="NCBI Taxonomy" id="1123500"/>
    <lineage>
        <taxon>Bacteria</taxon>
        <taxon>Bacillati</taxon>
        <taxon>Bacillota</taxon>
        <taxon>Bacilli</taxon>
        <taxon>Lactobacillales</taxon>
        <taxon>Lactobacillaceae</taxon>
        <taxon>Weissella</taxon>
    </lineage>
</organism>
<dbReference type="eggNOG" id="COG0194">
    <property type="taxonomic scope" value="Bacteria"/>
</dbReference>
<dbReference type="SMART" id="SM00072">
    <property type="entry name" value="GuKc"/>
    <property type="match status" value="1"/>
</dbReference>
<dbReference type="InParanoid" id="A0A0R2G549"/>
<evidence type="ECO:0000256" key="11">
    <source>
        <dbReference type="ARBA" id="ARBA00030128"/>
    </source>
</evidence>
<comment type="subcellular location">
    <subcellularLocation>
        <location evidence="2 13">Cytoplasm</location>
    </subcellularLocation>
</comment>
<evidence type="ECO:0000256" key="12">
    <source>
        <dbReference type="ARBA" id="ARBA00048594"/>
    </source>
</evidence>
<evidence type="ECO:0000256" key="9">
    <source>
        <dbReference type="ARBA" id="ARBA00022777"/>
    </source>
</evidence>
<evidence type="ECO:0000256" key="10">
    <source>
        <dbReference type="ARBA" id="ARBA00022840"/>
    </source>
</evidence>
<comment type="function">
    <text evidence="1 13">Essential for recycling GMP and indirectly, cGMP.</text>
</comment>
<dbReference type="FunFam" id="3.40.50.300:FF:000855">
    <property type="entry name" value="Guanylate kinase"/>
    <property type="match status" value="1"/>
</dbReference>
<dbReference type="PROSITE" id="PS00856">
    <property type="entry name" value="GUANYLATE_KINASE_1"/>
    <property type="match status" value="1"/>
</dbReference>
<dbReference type="CDD" id="cd00071">
    <property type="entry name" value="GMPK"/>
    <property type="match status" value="1"/>
</dbReference>
<evidence type="ECO:0000259" key="14">
    <source>
        <dbReference type="PROSITE" id="PS50052"/>
    </source>
</evidence>
<dbReference type="GO" id="GO:0004385">
    <property type="term" value="F:GMP kinase activity"/>
    <property type="evidence" value="ECO:0007669"/>
    <property type="project" value="UniProtKB-UniRule"/>
</dbReference>
<keyword evidence="6 13" id="KW-0963">Cytoplasm</keyword>
<evidence type="ECO:0000256" key="6">
    <source>
        <dbReference type="ARBA" id="ARBA00022490"/>
    </source>
</evidence>
<dbReference type="Proteomes" id="UP000051296">
    <property type="component" value="Unassembled WGS sequence"/>
</dbReference>
<dbReference type="InterPro" id="IPR008145">
    <property type="entry name" value="GK/Ca_channel_bsu"/>
</dbReference>
<evidence type="ECO:0000256" key="4">
    <source>
        <dbReference type="ARBA" id="ARBA00012961"/>
    </source>
</evidence>
<dbReference type="InterPro" id="IPR017665">
    <property type="entry name" value="Guanylate_kinase"/>
</dbReference>
<comment type="similarity">
    <text evidence="3 13">Belongs to the guanylate kinase family.</text>
</comment>
<reference evidence="15 16" key="1">
    <citation type="journal article" date="2015" name="Genome Announc.">
        <title>Expanding the biotechnology potential of lactobacilli through comparative genomics of 213 strains and associated genera.</title>
        <authorList>
            <person name="Sun Z."/>
            <person name="Harris H.M."/>
            <person name="McCann A."/>
            <person name="Guo C."/>
            <person name="Argimon S."/>
            <person name="Zhang W."/>
            <person name="Yang X."/>
            <person name="Jeffery I.B."/>
            <person name="Cooney J.C."/>
            <person name="Kagawa T.F."/>
            <person name="Liu W."/>
            <person name="Song Y."/>
            <person name="Salvetti E."/>
            <person name="Wrobel A."/>
            <person name="Rasinkangas P."/>
            <person name="Parkhill J."/>
            <person name="Rea M.C."/>
            <person name="O'Sullivan O."/>
            <person name="Ritari J."/>
            <person name="Douillard F.P."/>
            <person name="Paul Ross R."/>
            <person name="Yang R."/>
            <person name="Briner A.E."/>
            <person name="Felis G.E."/>
            <person name="de Vos W.M."/>
            <person name="Barrangou R."/>
            <person name="Klaenhammer T.R."/>
            <person name="Caufield P.W."/>
            <person name="Cui Y."/>
            <person name="Zhang H."/>
            <person name="O'Toole P.W."/>
        </authorList>
    </citation>
    <scope>NUCLEOTIDE SEQUENCE [LARGE SCALE GENOMIC DNA]</scope>
    <source>
        <strain evidence="15 16">DSM 20190</strain>
    </source>
</reference>
<evidence type="ECO:0000313" key="15">
    <source>
        <dbReference type="EMBL" id="KRN32551.1"/>
    </source>
</evidence>
<gene>
    <name evidence="13" type="primary">gmk</name>
    <name evidence="15" type="ORF">IV68_GL000906</name>
</gene>
<evidence type="ECO:0000256" key="3">
    <source>
        <dbReference type="ARBA" id="ARBA00005790"/>
    </source>
</evidence>
<protein>
    <recommendedName>
        <fullName evidence="5 13">Guanylate kinase</fullName>
        <ecNumber evidence="4 13">2.7.4.8</ecNumber>
    </recommendedName>
    <alternativeName>
        <fullName evidence="11 13">GMP kinase</fullName>
    </alternativeName>
</protein>
<dbReference type="PANTHER" id="PTHR23117">
    <property type="entry name" value="GUANYLATE KINASE-RELATED"/>
    <property type="match status" value="1"/>
</dbReference>
<proteinExistence type="inferred from homology"/>
<dbReference type="AlphaFoldDB" id="A0A0R2G549"/>
<evidence type="ECO:0000256" key="13">
    <source>
        <dbReference type="HAMAP-Rule" id="MF_00328"/>
    </source>
</evidence>
<sequence>MKRGVLIVLSGPSGVGKGTVRKALFEEPDIDFQYSISMTTRQPRTGEVDGEDYFFVTREQFEDAIKHNEVLEYAQYVGNYYGTPKAYIEKTLAAGKDVLLEIDVQGALQVKEKMPEGAYIFLTPPNLRSLKTRLIGRGTENLDVINRRVQTAASEIRMMKNYDYAVVNDEVAAAVDRIKDIIKIERLRVERVLPEYISMIEEFEKL</sequence>
<dbReference type="Gene3D" id="3.30.63.10">
    <property type="entry name" value="Guanylate Kinase phosphate binding domain"/>
    <property type="match status" value="1"/>
</dbReference>
<dbReference type="FunCoup" id="A0A0R2G549">
    <property type="interactions" value="298"/>
</dbReference>
<keyword evidence="8 13" id="KW-0547">Nucleotide-binding</keyword>
<feature type="binding site" evidence="13">
    <location>
        <begin position="11"/>
        <end position="18"/>
    </location>
    <ligand>
        <name>ATP</name>
        <dbReference type="ChEBI" id="CHEBI:30616"/>
    </ligand>
</feature>
<dbReference type="FunFam" id="3.30.63.10:FF:000002">
    <property type="entry name" value="Guanylate kinase 1"/>
    <property type="match status" value="1"/>
</dbReference>
<dbReference type="STRING" id="1123500.GCA_000420365_00515"/>
<dbReference type="EC" id="2.7.4.8" evidence="4 13"/>
<keyword evidence="7 13" id="KW-0808">Transferase</keyword>
<feature type="domain" description="Guanylate kinase-like" evidence="14">
    <location>
        <begin position="4"/>
        <end position="183"/>
    </location>
</feature>
<keyword evidence="10 13" id="KW-0067">ATP-binding</keyword>
<evidence type="ECO:0000256" key="5">
    <source>
        <dbReference type="ARBA" id="ARBA00016296"/>
    </source>
</evidence>
<evidence type="ECO:0000256" key="1">
    <source>
        <dbReference type="ARBA" id="ARBA00003531"/>
    </source>
</evidence>
<dbReference type="Pfam" id="PF00625">
    <property type="entry name" value="Guanylate_kin"/>
    <property type="match status" value="1"/>
</dbReference>
<keyword evidence="9 13" id="KW-0418">Kinase</keyword>
<dbReference type="EMBL" id="JQAX01000002">
    <property type="protein sequence ID" value="KRN32551.1"/>
    <property type="molecule type" value="Genomic_DNA"/>
</dbReference>
<dbReference type="NCBIfam" id="TIGR03263">
    <property type="entry name" value="guanyl_kin"/>
    <property type="match status" value="1"/>
</dbReference>
<comment type="caution">
    <text evidence="15">The sequence shown here is derived from an EMBL/GenBank/DDBJ whole genome shotgun (WGS) entry which is preliminary data.</text>
</comment>
<dbReference type="GO" id="GO:0005829">
    <property type="term" value="C:cytosol"/>
    <property type="evidence" value="ECO:0007669"/>
    <property type="project" value="TreeGrafter"/>
</dbReference>
<accession>A0A0R2G549</accession>
<evidence type="ECO:0000256" key="8">
    <source>
        <dbReference type="ARBA" id="ARBA00022741"/>
    </source>
</evidence>
<evidence type="ECO:0000313" key="16">
    <source>
        <dbReference type="Proteomes" id="UP000051296"/>
    </source>
</evidence>
<keyword evidence="16" id="KW-1185">Reference proteome</keyword>